<feature type="transmembrane region" description="Helical" evidence="1">
    <location>
        <begin position="37"/>
        <end position="58"/>
    </location>
</feature>
<feature type="non-terminal residue" evidence="2">
    <location>
        <position position="59"/>
    </location>
</feature>
<gene>
    <name evidence="2" type="ORF">LCGC14_3156610</name>
</gene>
<proteinExistence type="predicted"/>
<feature type="transmembrane region" description="Helical" evidence="1">
    <location>
        <begin position="12"/>
        <end position="31"/>
    </location>
</feature>
<reference evidence="2" key="1">
    <citation type="journal article" date="2015" name="Nature">
        <title>Complex archaea that bridge the gap between prokaryotes and eukaryotes.</title>
        <authorList>
            <person name="Spang A."/>
            <person name="Saw J.H."/>
            <person name="Jorgensen S.L."/>
            <person name="Zaremba-Niedzwiedzka K."/>
            <person name="Martijn J."/>
            <person name="Lind A.E."/>
            <person name="van Eijk R."/>
            <person name="Schleper C."/>
            <person name="Guy L."/>
            <person name="Ettema T.J."/>
        </authorList>
    </citation>
    <scope>NUCLEOTIDE SEQUENCE</scope>
</reference>
<protein>
    <submittedName>
        <fullName evidence="2">Uncharacterized protein</fullName>
    </submittedName>
</protein>
<dbReference type="EMBL" id="LAZR01069648">
    <property type="protein sequence ID" value="KKK47296.1"/>
    <property type="molecule type" value="Genomic_DNA"/>
</dbReference>
<dbReference type="AlphaFoldDB" id="A0A0F8YGY1"/>
<keyword evidence="1" id="KW-1133">Transmembrane helix</keyword>
<keyword evidence="1" id="KW-0812">Transmembrane</keyword>
<sequence>MKKLRSKINIPEILGGLIIIAGAWYITSLSPQSTDNVLTGIRIFFTVAGFTMMIHGILF</sequence>
<comment type="caution">
    <text evidence="2">The sequence shown here is derived from an EMBL/GenBank/DDBJ whole genome shotgun (WGS) entry which is preliminary data.</text>
</comment>
<keyword evidence="1" id="KW-0472">Membrane</keyword>
<accession>A0A0F8YGY1</accession>
<name>A0A0F8YGY1_9ZZZZ</name>
<organism evidence="2">
    <name type="scientific">marine sediment metagenome</name>
    <dbReference type="NCBI Taxonomy" id="412755"/>
    <lineage>
        <taxon>unclassified sequences</taxon>
        <taxon>metagenomes</taxon>
        <taxon>ecological metagenomes</taxon>
    </lineage>
</organism>
<evidence type="ECO:0000256" key="1">
    <source>
        <dbReference type="SAM" id="Phobius"/>
    </source>
</evidence>
<evidence type="ECO:0000313" key="2">
    <source>
        <dbReference type="EMBL" id="KKK47296.1"/>
    </source>
</evidence>